<dbReference type="OrthoDB" id="33113at2"/>
<evidence type="ECO:0000313" key="2">
    <source>
        <dbReference type="EMBL" id="AGK03752.1"/>
    </source>
</evidence>
<reference evidence="2 4" key="3">
    <citation type="submission" date="2013-04" db="EMBL/GenBank/DDBJ databases">
        <authorList>
            <person name="Chin J."/>
            <person name="Alexander D.H."/>
            <person name="Marks P."/>
            <person name="Korlach J."/>
            <person name="Clum A."/>
            <person name="Copeland A."/>
        </authorList>
    </citation>
    <scope>NUCLEOTIDE SEQUENCE [LARGE SCALE GENOMIC DNA]</scope>
    <source>
        <strain evidence="4">ATCC 35948 / DSM 1279 / VKM B-1258 / 21</strain>
        <strain evidence="2">DSM 1279</strain>
    </source>
</reference>
<dbReference type="KEGG" id="mre:K649_02240"/>
<dbReference type="STRING" id="504728.K649_02240"/>
<dbReference type="AlphaFoldDB" id="D3PMX3"/>
<accession>D3PMX3</accession>
<protein>
    <submittedName>
        <fullName evidence="2">Uncharacterized protein</fullName>
    </submittedName>
</protein>
<gene>
    <name evidence="1" type="ordered locus">Mrub_0523</name>
    <name evidence="2" type="ORF">K649_02240</name>
</gene>
<dbReference type="Proteomes" id="UP000013026">
    <property type="component" value="Chromosome"/>
</dbReference>
<dbReference type="Proteomes" id="UP000006655">
    <property type="component" value="Chromosome"/>
</dbReference>
<name>D3PMX3_MEIRD</name>
<dbReference type="EMBL" id="CP005385">
    <property type="protein sequence ID" value="AGK03752.1"/>
    <property type="molecule type" value="Genomic_DNA"/>
</dbReference>
<dbReference type="PATRIC" id="fig|504728.9.peg.465"/>
<dbReference type="KEGG" id="mrb:Mrub_0523"/>
<proteinExistence type="predicted"/>
<dbReference type="RefSeq" id="WP_013012817.1">
    <property type="nucleotide sequence ID" value="NC_013946.1"/>
</dbReference>
<organism evidence="2 4">
    <name type="scientific">Meiothermus ruber (strain ATCC 35948 / DSM 1279 / VKM B-1258 / 21)</name>
    <name type="common">Thermus ruber</name>
    <dbReference type="NCBI Taxonomy" id="504728"/>
    <lineage>
        <taxon>Bacteria</taxon>
        <taxon>Thermotogati</taxon>
        <taxon>Deinococcota</taxon>
        <taxon>Deinococci</taxon>
        <taxon>Thermales</taxon>
        <taxon>Thermaceae</taxon>
        <taxon>Meiothermus</taxon>
    </lineage>
</organism>
<evidence type="ECO:0000313" key="1">
    <source>
        <dbReference type="EMBL" id="ADD27298.1"/>
    </source>
</evidence>
<dbReference type="EMBL" id="CP001743">
    <property type="protein sequence ID" value="ADD27298.1"/>
    <property type="molecule type" value="Genomic_DNA"/>
</dbReference>
<evidence type="ECO:0000313" key="4">
    <source>
        <dbReference type="Proteomes" id="UP000013026"/>
    </source>
</evidence>
<sequence>MQGLEAQAFWQMLEHATWVVWDRQRRHCFVWLPGEGGRVFRYEGARAVQVAEGEEAVRMGRAMGVEDVAA</sequence>
<reference evidence="1 3" key="1">
    <citation type="journal article" date="2010" name="Stand. Genomic Sci.">
        <title>Complete genome sequence of Meiothermus ruber type strain (21).</title>
        <authorList>
            <person name="Tindall B.J."/>
            <person name="Sikorski J."/>
            <person name="Lucas S."/>
            <person name="Goltsman E."/>
            <person name="Copeland A."/>
            <person name="Glavina Del Rio T."/>
            <person name="Nolan M."/>
            <person name="Tice H."/>
            <person name="Cheng J.F."/>
            <person name="Han C."/>
            <person name="Pitluck S."/>
            <person name="Liolios K."/>
            <person name="Ivanova N."/>
            <person name="Mavromatis K."/>
            <person name="Ovchinnikova G."/>
            <person name="Pati A."/>
            <person name="Fahnrich R."/>
            <person name="Goodwin L."/>
            <person name="Chen A."/>
            <person name="Palaniappan K."/>
            <person name="Land M."/>
            <person name="Hauser L."/>
            <person name="Chang Y.J."/>
            <person name="Jeffries C.D."/>
            <person name="Rohde M."/>
            <person name="Goker M."/>
            <person name="Woyke T."/>
            <person name="Bristow J."/>
            <person name="Eisen J.A."/>
            <person name="Markowitz V."/>
            <person name="Hugenholtz P."/>
            <person name="Kyrpides N.C."/>
            <person name="Klenk H.P."/>
            <person name="Lapidus A."/>
        </authorList>
    </citation>
    <scope>NUCLEOTIDE SEQUENCE [LARGE SCALE GENOMIC DNA]</scope>
    <source>
        <strain evidence="3">ATCC 35948 / DSM 1279 / VKM B-1258 / 21</strain>
        <strain evidence="1">DSM 1279</strain>
    </source>
</reference>
<evidence type="ECO:0000313" key="3">
    <source>
        <dbReference type="Proteomes" id="UP000006655"/>
    </source>
</evidence>
<keyword evidence="3" id="KW-1185">Reference proteome</keyword>
<reference evidence="2" key="2">
    <citation type="submission" date="2013-04" db="EMBL/GenBank/DDBJ databases">
        <title>Non-Hybrid, Finished Microbial Genome Assemblies from Long-Read SMRT Sequencing Data.</title>
        <authorList>
            <person name="Klammer A."/>
            <person name="Drake J."/>
            <person name="Heiner C."/>
            <person name="Clum A."/>
            <person name="Copeland A."/>
            <person name="Huddleston J."/>
            <person name="Eichler E."/>
            <person name="Turner S.W."/>
        </authorList>
    </citation>
    <scope>NUCLEOTIDE SEQUENCE</scope>
    <source>
        <strain evidence="2">DSM 1279</strain>
    </source>
</reference>